<feature type="transmembrane region" description="Helical" evidence="1">
    <location>
        <begin position="341"/>
        <end position="361"/>
    </location>
</feature>
<feature type="transmembrane region" description="Helical" evidence="1">
    <location>
        <begin position="258"/>
        <end position="274"/>
    </location>
</feature>
<evidence type="ECO:0000313" key="3">
    <source>
        <dbReference type="Proteomes" id="UP001295684"/>
    </source>
</evidence>
<evidence type="ECO:0000256" key="1">
    <source>
        <dbReference type="SAM" id="Phobius"/>
    </source>
</evidence>
<keyword evidence="1" id="KW-1133">Transmembrane helix</keyword>
<accession>A0AAD1XI54</accession>
<feature type="transmembrane region" description="Helical" evidence="1">
    <location>
        <begin position="12"/>
        <end position="33"/>
    </location>
</feature>
<feature type="transmembrane region" description="Helical" evidence="1">
    <location>
        <begin position="113"/>
        <end position="136"/>
    </location>
</feature>
<dbReference type="EMBL" id="CAMPGE010014474">
    <property type="protein sequence ID" value="CAI2373143.1"/>
    <property type="molecule type" value="Genomic_DNA"/>
</dbReference>
<feature type="transmembrane region" description="Helical" evidence="1">
    <location>
        <begin position="148"/>
        <end position="169"/>
    </location>
</feature>
<gene>
    <name evidence="2" type="ORF">ECRASSUSDP1_LOCUS14483</name>
</gene>
<keyword evidence="1" id="KW-0812">Transmembrane</keyword>
<sequence>MGALILADPSNSLKISLCHFGFNVVLAIVSLGAPPQMVTLIEGSLPFKTSILGGVSFMMFQYIPNEILISYDLLLGLIEPLYAIFEVCQLINLSFLISRWMKSKMDYEREGINLQFTVVLALSLSITSILMAIYLFVQSLTEAELSTLNILAISACILISVFICVVCILSEQEDSNIMNGGLFSMFLAYNTRGIIRKGNLIALKSTIQEEAPSLIRSLLSKAYLVQKRLSNYLSSFILEGNSGYSIIGFFEFHKKDNLISLLLGITLILALPFTQKEWFRDGSSFDESEEDSDIPKPTEVDLRWEDRKAQCFYYLVNAILVLITTNYAFKSMDYSSYSENYWVSFLSSLCTPIAGIAYFLYKLSVSPDCD</sequence>
<feature type="transmembrane region" description="Helical" evidence="1">
    <location>
        <begin position="83"/>
        <end position="101"/>
    </location>
</feature>
<evidence type="ECO:0000313" key="2">
    <source>
        <dbReference type="EMBL" id="CAI2373143.1"/>
    </source>
</evidence>
<protein>
    <submittedName>
        <fullName evidence="2">Uncharacterized protein</fullName>
    </submittedName>
</protein>
<reference evidence="2" key="1">
    <citation type="submission" date="2023-07" db="EMBL/GenBank/DDBJ databases">
        <authorList>
            <consortium name="AG Swart"/>
            <person name="Singh M."/>
            <person name="Singh A."/>
            <person name="Seah K."/>
            <person name="Emmerich C."/>
        </authorList>
    </citation>
    <scope>NUCLEOTIDE SEQUENCE</scope>
    <source>
        <strain evidence="2">DP1</strain>
    </source>
</reference>
<dbReference type="Proteomes" id="UP001295684">
    <property type="component" value="Unassembled WGS sequence"/>
</dbReference>
<keyword evidence="1" id="KW-0472">Membrane</keyword>
<dbReference type="AlphaFoldDB" id="A0AAD1XI54"/>
<comment type="caution">
    <text evidence="2">The sequence shown here is derived from an EMBL/GenBank/DDBJ whole genome shotgun (WGS) entry which is preliminary data.</text>
</comment>
<proteinExistence type="predicted"/>
<organism evidence="2 3">
    <name type="scientific">Euplotes crassus</name>
    <dbReference type="NCBI Taxonomy" id="5936"/>
    <lineage>
        <taxon>Eukaryota</taxon>
        <taxon>Sar</taxon>
        <taxon>Alveolata</taxon>
        <taxon>Ciliophora</taxon>
        <taxon>Intramacronucleata</taxon>
        <taxon>Spirotrichea</taxon>
        <taxon>Hypotrichia</taxon>
        <taxon>Euplotida</taxon>
        <taxon>Euplotidae</taxon>
        <taxon>Moneuplotes</taxon>
    </lineage>
</organism>
<keyword evidence="3" id="KW-1185">Reference proteome</keyword>
<feature type="transmembrane region" description="Helical" evidence="1">
    <location>
        <begin position="311"/>
        <end position="329"/>
    </location>
</feature>
<feature type="transmembrane region" description="Helical" evidence="1">
    <location>
        <begin position="45"/>
        <end position="63"/>
    </location>
</feature>
<name>A0AAD1XI54_EUPCR</name>